<dbReference type="EMBL" id="VCKY01000130">
    <property type="protein sequence ID" value="TMR12728.1"/>
    <property type="molecule type" value="Genomic_DNA"/>
</dbReference>
<accession>A0A5S4F8A7</accession>
<dbReference type="GO" id="GO:0005576">
    <property type="term" value="C:extracellular region"/>
    <property type="evidence" value="ECO:0007669"/>
    <property type="project" value="TreeGrafter"/>
</dbReference>
<evidence type="ECO:0000256" key="4">
    <source>
        <dbReference type="SAM" id="MobiDB-lite"/>
    </source>
</evidence>
<proteinExistence type="inferred from homology"/>
<dbReference type="GO" id="GO:0006865">
    <property type="term" value="P:amino acid transport"/>
    <property type="evidence" value="ECO:0007669"/>
    <property type="project" value="TreeGrafter"/>
</dbReference>
<dbReference type="Gene3D" id="3.40.190.10">
    <property type="entry name" value="Periplasmic binding protein-like II"/>
    <property type="match status" value="2"/>
</dbReference>
<evidence type="ECO:0000259" key="6">
    <source>
        <dbReference type="SMART" id="SM00062"/>
    </source>
</evidence>
<protein>
    <submittedName>
        <fullName evidence="7">Transporter substrate-binding domain-containing protein</fullName>
    </submittedName>
</protein>
<dbReference type="AlphaFoldDB" id="A0A5S4F8A7"/>
<keyword evidence="8" id="KW-1185">Reference proteome</keyword>
<dbReference type="InterPro" id="IPR001638">
    <property type="entry name" value="Solute-binding_3/MltF_N"/>
</dbReference>
<evidence type="ECO:0000256" key="5">
    <source>
        <dbReference type="SAM" id="Phobius"/>
    </source>
</evidence>
<evidence type="ECO:0000313" key="8">
    <source>
        <dbReference type="Proteomes" id="UP000309128"/>
    </source>
</evidence>
<evidence type="ECO:0000256" key="2">
    <source>
        <dbReference type="ARBA" id="ARBA00022448"/>
    </source>
</evidence>
<feature type="region of interest" description="Disordered" evidence="4">
    <location>
        <begin position="1"/>
        <end position="61"/>
    </location>
</feature>
<dbReference type="PANTHER" id="PTHR30085:SF6">
    <property type="entry name" value="ABC TRANSPORTER GLUTAMINE-BINDING PROTEIN GLNH"/>
    <property type="match status" value="1"/>
</dbReference>
<keyword evidence="2" id="KW-0813">Transport</keyword>
<dbReference type="SMART" id="SM00062">
    <property type="entry name" value="PBPb"/>
    <property type="match status" value="1"/>
</dbReference>
<keyword evidence="5" id="KW-0812">Transmembrane</keyword>
<feature type="compositionally biased region" description="Low complexity" evidence="4">
    <location>
        <begin position="1"/>
        <end position="20"/>
    </location>
</feature>
<dbReference type="Proteomes" id="UP000309128">
    <property type="component" value="Unassembled WGS sequence"/>
</dbReference>
<keyword evidence="5" id="KW-1133">Transmembrane helix</keyword>
<dbReference type="Pfam" id="PF00497">
    <property type="entry name" value="SBP_bac_3"/>
    <property type="match status" value="1"/>
</dbReference>
<evidence type="ECO:0000256" key="3">
    <source>
        <dbReference type="ARBA" id="ARBA00022729"/>
    </source>
</evidence>
<comment type="caution">
    <text evidence="7">The sequence shown here is derived from an EMBL/GenBank/DDBJ whole genome shotgun (WGS) entry which is preliminary data.</text>
</comment>
<comment type="similarity">
    <text evidence="1">Belongs to the bacterial solute-binding protein 3 family.</text>
</comment>
<keyword evidence="3" id="KW-0732">Signal</keyword>
<dbReference type="OrthoDB" id="4963533at2"/>
<feature type="domain" description="Solute-binding protein family 3/N-terminal" evidence="6">
    <location>
        <begin position="111"/>
        <end position="342"/>
    </location>
</feature>
<dbReference type="GO" id="GO:0030288">
    <property type="term" value="C:outer membrane-bounded periplasmic space"/>
    <property type="evidence" value="ECO:0007669"/>
    <property type="project" value="TreeGrafter"/>
</dbReference>
<feature type="transmembrane region" description="Helical" evidence="5">
    <location>
        <begin position="65"/>
        <end position="87"/>
    </location>
</feature>
<dbReference type="PANTHER" id="PTHR30085">
    <property type="entry name" value="AMINO ACID ABC TRANSPORTER PERMEASE"/>
    <property type="match status" value="1"/>
</dbReference>
<keyword evidence="5" id="KW-0472">Membrane</keyword>
<gene>
    <name evidence="7" type="ORF">ETD86_31925</name>
</gene>
<dbReference type="InterPro" id="IPR051455">
    <property type="entry name" value="Bact_solute-bind_prot3"/>
</dbReference>
<name>A0A5S4F8A7_9ACTN</name>
<sequence length="369" mass="40308">MLPAALAPRSPPSSWRRSVALGTESCSANHPGKVKHEDSQGASRMVNEVDPAARPRRRKGTGRKFSVTAVATGVLGLVLALAAPNVYARVTTPSKRELLEKAKFLGPEKQTLKIGVRDDLPGIANSKDGSLEGFDADIAYAIGEYLEFTRDKVELHPVKIQERQGMHIYRDDQHINLDLVIAAYSITNDRKKDGVRFSYPYFMTKQAAMTRGDYPDTVQSLSDLKGKEVCTLPSSTAFDALRKVGIHPIGRDRISECIKGLKAGKFAAVQSDAAVLAGLVAEDMENLKLHNIGVDFTEKWGVSVRPARAETDHVLDLVNAALYKIVSDGTWDKLFNQHFGATQQRLGGSVIIAHNEPPGIPAPAIRDYE</sequence>
<dbReference type="SUPFAM" id="SSF53850">
    <property type="entry name" value="Periplasmic binding protein-like II"/>
    <property type="match status" value="1"/>
</dbReference>
<evidence type="ECO:0000256" key="1">
    <source>
        <dbReference type="ARBA" id="ARBA00010333"/>
    </source>
</evidence>
<reference evidence="7 8" key="1">
    <citation type="submission" date="2019-05" db="EMBL/GenBank/DDBJ databases">
        <title>Draft genome sequence of Nonomuraea turkmeniaca DSM 43926.</title>
        <authorList>
            <person name="Saricaoglu S."/>
            <person name="Isik K."/>
        </authorList>
    </citation>
    <scope>NUCLEOTIDE SEQUENCE [LARGE SCALE GENOMIC DNA]</scope>
    <source>
        <strain evidence="7 8">DSM 43926</strain>
    </source>
</reference>
<evidence type="ECO:0000313" key="7">
    <source>
        <dbReference type="EMBL" id="TMR12728.1"/>
    </source>
</evidence>
<organism evidence="7 8">
    <name type="scientific">Nonomuraea turkmeniaca</name>
    <dbReference type="NCBI Taxonomy" id="103838"/>
    <lineage>
        <taxon>Bacteria</taxon>
        <taxon>Bacillati</taxon>
        <taxon>Actinomycetota</taxon>
        <taxon>Actinomycetes</taxon>
        <taxon>Streptosporangiales</taxon>
        <taxon>Streptosporangiaceae</taxon>
        <taxon>Nonomuraea</taxon>
    </lineage>
</organism>